<sequence length="195" mass="22250">MVRLPLINVGVIIVLLLAGQSLMAAVQEKPDQAFRVKLAKLIKKSSGSFEDRFEAEVWLLEQALRIAKVAPHIPEDERLAILRLVHREAKNFALDPLLVLALINVESNFDQFAISSAGARGLMQVMPFWKKEIGTPDDSLFDMQTNIRYGCAILSLYLEKEKQNTTQALARYNGSKGQDWYPMRVYKHMRKTWHP</sequence>
<dbReference type="PANTHER" id="PTHR37423">
    <property type="entry name" value="SOLUBLE LYTIC MUREIN TRANSGLYCOSYLASE-RELATED"/>
    <property type="match status" value="1"/>
</dbReference>
<comment type="caution">
    <text evidence="3">The sequence shown here is derived from an EMBL/GenBank/DDBJ whole genome shotgun (WGS) entry which is preliminary data.</text>
</comment>
<feature type="domain" description="Transglycosylase SLT" evidence="2">
    <location>
        <begin position="85"/>
        <end position="180"/>
    </location>
</feature>
<keyword evidence="4" id="KW-1185">Reference proteome</keyword>
<evidence type="ECO:0000259" key="2">
    <source>
        <dbReference type="Pfam" id="PF01464"/>
    </source>
</evidence>
<dbReference type="Proteomes" id="UP001548189">
    <property type="component" value="Unassembled WGS sequence"/>
</dbReference>
<dbReference type="Gene3D" id="1.10.530.10">
    <property type="match status" value="1"/>
</dbReference>
<reference evidence="3 4" key="1">
    <citation type="submission" date="2024-06" db="EMBL/GenBank/DDBJ databases">
        <authorList>
            <person name="Li F."/>
        </authorList>
    </citation>
    <scope>NUCLEOTIDE SEQUENCE [LARGE SCALE GENOMIC DNA]</scope>
    <source>
        <strain evidence="3 4">GXAS 311</strain>
    </source>
</reference>
<dbReference type="InterPro" id="IPR008258">
    <property type="entry name" value="Transglycosylase_SLT_dom_1"/>
</dbReference>
<dbReference type="InterPro" id="IPR023346">
    <property type="entry name" value="Lysozyme-like_dom_sf"/>
</dbReference>
<protein>
    <submittedName>
        <fullName evidence="3">Transglycosylase SLT domain-containing protein</fullName>
    </submittedName>
</protein>
<comment type="similarity">
    <text evidence="1">Belongs to the transglycosylase Slt family.</text>
</comment>
<proteinExistence type="inferred from homology"/>
<evidence type="ECO:0000313" key="3">
    <source>
        <dbReference type="EMBL" id="MET1254798.1"/>
    </source>
</evidence>
<accession>A0ABV2BSS4</accession>
<dbReference type="PANTHER" id="PTHR37423:SF2">
    <property type="entry name" value="MEMBRANE-BOUND LYTIC MUREIN TRANSGLYCOSYLASE C"/>
    <property type="match status" value="1"/>
</dbReference>
<evidence type="ECO:0000256" key="1">
    <source>
        <dbReference type="ARBA" id="ARBA00007734"/>
    </source>
</evidence>
<organism evidence="3 4">
    <name type="scientific">Aliikangiella maris</name>
    <dbReference type="NCBI Taxonomy" id="3162458"/>
    <lineage>
        <taxon>Bacteria</taxon>
        <taxon>Pseudomonadati</taxon>
        <taxon>Pseudomonadota</taxon>
        <taxon>Gammaproteobacteria</taxon>
        <taxon>Oceanospirillales</taxon>
        <taxon>Pleioneaceae</taxon>
        <taxon>Aliikangiella</taxon>
    </lineage>
</organism>
<dbReference type="RefSeq" id="WP_353874412.1">
    <property type="nucleotide sequence ID" value="NZ_JBEVCJ010000005.1"/>
</dbReference>
<evidence type="ECO:0000313" key="4">
    <source>
        <dbReference type="Proteomes" id="UP001548189"/>
    </source>
</evidence>
<dbReference type="Pfam" id="PF01464">
    <property type="entry name" value="SLT"/>
    <property type="match status" value="1"/>
</dbReference>
<name>A0ABV2BSS4_9GAMM</name>
<gene>
    <name evidence="3" type="ORF">ABVT43_06655</name>
</gene>
<dbReference type="EMBL" id="JBEVCJ010000005">
    <property type="protein sequence ID" value="MET1254798.1"/>
    <property type="molecule type" value="Genomic_DNA"/>
</dbReference>
<dbReference type="SUPFAM" id="SSF53955">
    <property type="entry name" value="Lysozyme-like"/>
    <property type="match status" value="1"/>
</dbReference>